<organism evidence="2">
    <name type="scientific">Ostreococcus tauri</name>
    <name type="common">Marine green alga</name>
    <dbReference type="NCBI Taxonomy" id="70448"/>
    <lineage>
        <taxon>Eukaryota</taxon>
        <taxon>Viridiplantae</taxon>
        <taxon>Chlorophyta</taxon>
        <taxon>Mamiellophyceae</taxon>
        <taxon>Mamiellales</taxon>
        <taxon>Bathycoccaceae</taxon>
        <taxon>Ostreococcus</taxon>
    </lineage>
</organism>
<protein>
    <submittedName>
        <fullName evidence="2">Uncharacterized protein</fullName>
    </submittedName>
</protein>
<gene>
    <name evidence="2" type="ORF">BE221DRAFT_167296</name>
</gene>
<evidence type="ECO:0000256" key="1">
    <source>
        <dbReference type="SAM" id="MobiDB-lite"/>
    </source>
</evidence>
<dbReference type="Proteomes" id="UP000195557">
    <property type="component" value="Unassembled WGS sequence"/>
</dbReference>
<name>A0A1Y5IIQ8_OSTTA</name>
<evidence type="ECO:0000313" key="2">
    <source>
        <dbReference type="EMBL" id="OUS46982.1"/>
    </source>
</evidence>
<dbReference type="EMBL" id="KZ155780">
    <property type="protein sequence ID" value="OUS46982.1"/>
    <property type="molecule type" value="Genomic_DNA"/>
</dbReference>
<reference evidence="2" key="1">
    <citation type="submission" date="2017-04" db="EMBL/GenBank/DDBJ databases">
        <title>Population genomics of picophytoplankton unveils novel chromosome hypervariability.</title>
        <authorList>
            <consortium name="DOE Joint Genome Institute"/>
            <person name="Blanc-Mathieu R."/>
            <person name="Krasovec M."/>
            <person name="Hebrard M."/>
            <person name="Yau S."/>
            <person name="Desgranges E."/>
            <person name="Martin J."/>
            <person name="Schackwitz W."/>
            <person name="Kuo A."/>
            <person name="Salin G."/>
            <person name="Donnadieu C."/>
            <person name="Desdevises Y."/>
            <person name="Sanchez-Ferandin S."/>
            <person name="Moreau H."/>
            <person name="Rivals E."/>
            <person name="Grigoriev I.V."/>
            <person name="Grimsley N."/>
            <person name="Eyre-Walker A."/>
            <person name="Piganeau G."/>
        </authorList>
    </citation>
    <scope>NUCLEOTIDE SEQUENCE [LARGE SCALE GENOMIC DNA]</scope>
    <source>
        <strain evidence="2">RCC 1115</strain>
    </source>
</reference>
<accession>A0A1Y5IIQ8</accession>
<dbReference type="AlphaFoldDB" id="A0A1Y5IIQ8"/>
<feature type="region of interest" description="Disordered" evidence="1">
    <location>
        <begin position="1"/>
        <end position="24"/>
    </location>
</feature>
<sequence>MARATGGRTSTRRGRRGGGRAGARTRAIVGATGAMSAISAIVHGAVVDMDLRTRELRARWRDALEGVDTAVYVVAKDARARDAARRAARVVDHEIELERQGAIVPRNALLIAIADPSSLGARGSRAFDDFFAPTARLASASARLSETLDDASVVVVHHDLANDRRSIARVPCPSRACESDVARVLRRPGSVDASA</sequence>
<proteinExistence type="predicted"/>